<evidence type="ECO:0000256" key="6">
    <source>
        <dbReference type="ARBA" id="ARBA00042523"/>
    </source>
</evidence>
<dbReference type="AlphaFoldDB" id="A0A292Q527"/>
<dbReference type="EMBL" id="LN890954">
    <property type="protein sequence ID" value="CUS14932.1"/>
    <property type="molecule type" value="Genomic_DNA"/>
</dbReference>
<keyword evidence="4" id="KW-0963">Cytoplasm</keyword>
<evidence type="ECO:0000256" key="3">
    <source>
        <dbReference type="ARBA" id="ARBA00006678"/>
    </source>
</evidence>
<evidence type="ECO:0000313" key="8">
    <source>
        <dbReference type="Proteomes" id="UP001412239"/>
    </source>
</evidence>
<sequence>MAPPQTSQQTGTPLSPAELSYLHTSLTLTPPIRPDSRTPTQFRPLIAESDILPSTNGSARMIWGDGGECVVGVKAEVEKNSASTGGARDWIEISVEVSGQRDDDAFLGMTVAESLLVPGSGVLERLVLGERFHWKVFVDILLLTPPLSHPATLLTLTTYLALRNTFLPRLVSEVAEDPVFDDDWDNALALYPIGRIPPPITLLVVSVGENIFFDPTREELAVGDVALAVSICGKKVVGVRTLEGGSGGVGREVIKRVIKESHEVAEEVFGSLNSVGEGD</sequence>
<dbReference type="GO" id="GO:0034475">
    <property type="term" value="P:U4 snRNA 3'-end processing"/>
    <property type="evidence" value="ECO:0007669"/>
    <property type="project" value="TreeGrafter"/>
</dbReference>
<accession>A0A292Q527</accession>
<comment type="subcellular location">
    <subcellularLocation>
        <location evidence="1">Cytoplasm</location>
    </subcellularLocation>
    <subcellularLocation>
        <location evidence="2">Nucleus</location>
        <location evidence="2">Nucleolus</location>
    </subcellularLocation>
</comment>
<keyword evidence="5" id="KW-0271">Exosome</keyword>
<proteinExistence type="inferred from homology"/>
<dbReference type="SUPFAM" id="SSF55666">
    <property type="entry name" value="Ribonuclease PH domain 2-like"/>
    <property type="match status" value="1"/>
</dbReference>
<dbReference type="InterPro" id="IPR036345">
    <property type="entry name" value="ExoRNase_PH_dom2_sf"/>
</dbReference>
<dbReference type="GO" id="GO:0000467">
    <property type="term" value="P:exonucleolytic trimming to generate mature 3'-end of 5.8S rRNA from tricistronic rRNA transcript (SSU-rRNA, 5.8S rRNA, LSU-rRNA)"/>
    <property type="evidence" value="ECO:0007669"/>
    <property type="project" value="TreeGrafter"/>
</dbReference>
<dbReference type="GO" id="GO:0071028">
    <property type="term" value="P:nuclear mRNA surveillance"/>
    <property type="evidence" value="ECO:0007669"/>
    <property type="project" value="TreeGrafter"/>
</dbReference>
<dbReference type="InterPro" id="IPR020568">
    <property type="entry name" value="Ribosomal_Su5_D2-typ_SF"/>
</dbReference>
<dbReference type="GO" id="GO:0000177">
    <property type="term" value="C:cytoplasmic exosome (RNase complex)"/>
    <property type="evidence" value="ECO:0007669"/>
    <property type="project" value="TreeGrafter"/>
</dbReference>
<dbReference type="PANTHER" id="PTHR11097:SF8">
    <property type="entry name" value="EXOSOME COMPLEX COMPONENT RRP42"/>
    <property type="match status" value="1"/>
</dbReference>
<name>A0A292Q527_9PEZI</name>
<protein>
    <recommendedName>
        <fullName evidence="6">Ribosomal RNA-processing protein 42</fullName>
    </recommendedName>
</protein>
<dbReference type="SUPFAM" id="SSF54211">
    <property type="entry name" value="Ribosomal protein S5 domain 2-like"/>
    <property type="match status" value="1"/>
</dbReference>
<dbReference type="GO" id="GO:0071035">
    <property type="term" value="P:nuclear polyadenylation-dependent rRNA catabolic process"/>
    <property type="evidence" value="ECO:0007669"/>
    <property type="project" value="TreeGrafter"/>
</dbReference>
<dbReference type="Proteomes" id="UP001412239">
    <property type="component" value="Unassembled WGS sequence"/>
</dbReference>
<keyword evidence="8" id="KW-1185">Reference proteome</keyword>
<dbReference type="InterPro" id="IPR050590">
    <property type="entry name" value="Exosome_comp_Rrp42_subfam"/>
</dbReference>
<organism evidence="7 8">
    <name type="scientific">Tuber aestivum</name>
    <name type="common">summer truffle</name>
    <dbReference type="NCBI Taxonomy" id="59557"/>
    <lineage>
        <taxon>Eukaryota</taxon>
        <taxon>Fungi</taxon>
        <taxon>Dikarya</taxon>
        <taxon>Ascomycota</taxon>
        <taxon>Pezizomycotina</taxon>
        <taxon>Pezizomycetes</taxon>
        <taxon>Pezizales</taxon>
        <taxon>Tuberaceae</taxon>
        <taxon>Tuber</taxon>
    </lineage>
</organism>
<reference evidence="7" key="1">
    <citation type="submission" date="2015-10" db="EMBL/GenBank/DDBJ databases">
        <authorList>
            <person name="Regsiter A."/>
            <person name="william w."/>
        </authorList>
    </citation>
    <scope>NUCLEOTIDE SEQUENCE</scope>
    <source>
        <strain evidence="7">Montdore</strain>
    </source>
</reference>
<evidence type="ECO:0000256" key="1">
    <source>
        <dbReference type="ARBA" id="ARBA00004496"/>
    </source>
</evidence>
<evidence type="ECO:0000313" key="7">
    <source>
        <dbReference type="EMBL" id="CUS14932.1"/>
    </source>
</evidence>
<dbReference type="GO" id="GO:0071038">
    <property type="term" value="P:TRAMP-dependent tRNA surveillance pathway"/>
    <property type="evidence" value="ECO:0007669"/>
    <property type="project" value="TreeGrafter"/>
</dbReference>
<evidence type="ECO:0000256" key="5">
    <source>
        <dbReference type="ARBA" id="ARBA00022835"/>
    </source>
</evidence>
<gene>
    <name evidence="7" type="ORF">GSTUAT00001002001</name>
</gene>
<evidence type="ECO:0000256" key="4">
    <source>
        <dbReference type="ARBA" id="ARBA00022490"/>
    </source>
</evidence>
<comment type="similarity">
    <text evidence="3">Belongs to the RNase PH family.</text>
</comment>
<dbReference type="GO" id="GO:0034473">
    <property type="term" value="P:U1 snRNA 3'-end processing"/>
    <property type="evidence" value="ECO:0007669"/>
    <property type="project" value="TreeGrafter"/>
</dbReference>
<dbReference type="InterPro" id="IPR027408">
    <property type="entry name" value="PNPase/RNase_PH_dom_sf"/>
</dbReference>
<dbReference type="GO" id="GO:0035925">
    <property type="term" value="F:mRNA 3'-UTR AU-rich region binding"/>
    <property type="evidence" value="ECO:0007669"/>
    <property type="project" value="TreeGrafter"/>
</dbReference>
<dbReference type="GO" id="GO:0005730">
    <property type="term" value="C:nucleolus"/>
    <property type="evidence" value="ECO:0007669"/>
    <property type="project" value="UniProtKB-SubCell"/>
</dbReference>
<dbReference type="GO" id="GO:0034476">
    <property type="term" value="P:U5 snRNA 3'-end processing"/>
    <property type="evidence" value="ECO:0007669"/>
    <property type="project" value="TreeGrafter"/>
</dbReference>
<dbReference type="Gene3D" id="3.30.230.70">
    <property type="entry name" value="GHMP Kinase, N-terminal domain"/>
    <property type="match status" value="1"/>
</dbReference>
<dbReference type="GO" id="GO:0016075">
    <property type="term" value="P:rRNA catabolic process"/>
    <property type="evidence" value="ECO:0007669"/>
    <property type="project" value="TreeGrafter"/>
</dbReference>
<evidence type="ECO:0000256" key="2">
    <source>
        <dbReference type="ARBA" id="ARBA00004604"/>
    </source>
</evidence>
<dbReference type="GO" id="GO:0000176">
    <property type="term" value="C:nuclear exosome (RNase complex)"/>
    <property type="evidence" value="ECO:0007669"/>
    <property type="project" value="TreeGrafter"/>
</dbReference>
<dbReference type="PANTHER" id="PTHR11097">
    <property type="entry name" value="EXOSOME COMPLEX EXONUCLEASE RIBOSOMAL RNA PROCESSING PROTEIN"/>
    <property type="match status" value="1"/>
</dbReference>